<proteinExistence type="predicted"/>
<keyword evidence="2" id="KW-1185">Reference proteome</keyword>
<evidence type="ECO:0000313" key="2">
    <source>
        <dbReference type="Proteomes" id="UP001060085"/>
    </source>
</evidence>
<dbReference type="EMBL" id="CM044708">
    <property type="protein sequence ID" value="KAI5651200.1"/>
    <property type="molecule type" value="Genomic_DNA"/>
</dbReference>
<reference evidence="2" key="1">
    <citation type="journal article" date="2023" name="Nat. Plants">
        <title>Single-cell RNA sequencing provides a high-resolution roadmap for understanding the multicellular compartmentation of specialized metabolism.</title>
        <authorList>
            <person name="Sun S."/>
            <person name="Shen X."/>
            <person name="Li Y."/>
            <person name="Li Y."/>
            <person name="Wang S."/>
            <person name="Li R."/>
            <person name="Zhang H."/>
            <person name="Shen G."/>
            <person name="Guo B."/>
            <person name="Wei J."/>
            <person name="Xu J."/>
            <person name="St-Pierre B."/>
            <person name="Chen S."/>
            <person name="Sun C."/>
        </authorList>
    </citation>
    <scope>NUCLEOTIDE SEQUENCE [LARGE SCALE GENOMIC DNA]</scope>
</reference>
<organism evidence="1 2">
    <name type="scientific">Catharanthus roseus</name>
    <name type="common">Madagascar periwinkle</name>
    <name type="synonym">Vinca rosea</name>
    <dbReference type="NCBI Taxonomy" id="4058"/>
    <lineage>
        <taxon>Eukaryota</taxon>
        <taxon>Viridiplantae</taxon>
        <taxon>Streptophyta</taxon>
        <taxon>Embryophyta</taxon>
        <taxon>Tracheophyta</taxon>
        <taxon>Spermatophyta</taxon>
        <taxon>Magnoliopsida</taxon>
        <taxon>eudicotyledons</taxon>
        <taxon>Gunneridae</taxon>
        <taxon>Pentapetalae</taxon>
        <taxon>asterids</taxon>
        <taxon>lamiids</taxon>
        <taxon>Gentianales</taxon>
        <taxon>Apocynaceae</taxon>
        <taxon>Rauvolfioideae</taxon>
        <taxon>Vinceae</taxon>
        <taxon>Catharanthinae</taxon>
        <taxon>Catharanthus</taxon>
    </lineage>
</organism>
<gene>
    <name evidence="1" type="ORF">M9H77_37205</name>
</gene>
<evidence type="ECO:0000313" key="1">
    <source>
        <dbReference type="EMBL" id="KAI5651200.1"/>
    </source>
</evidence>
<dbReference type="Proteomes" id="UP001060085">
    <property type="component" value="Linkage Group LG08"/>
</dbReference>
<name>A0ACB9ZUE0_CATRO</name>
<accession>A0ACB9ZUE0</accession>
<sequence length="658" mass="76572">MEGQEGIEEEKPVFEIGIAFSKRVGKGDNENSDCIDVLSDELKKMGLIVERILGLQNEFLKLAAPLETLARAAVELQLKKRTHIGMDLQFQWDEVEAFVKQPDGSLFSWCERFHCYYHILYETVKVNKSIIKLKSDDKEIHWEMGESLVRKLEAEGIIKEIFPLHEEKTRKRLLRSWALNWWHFTRQPFDEICSYYGMKIATYFAFIGMYTRWLLFPAAFGLVVHLIDLGSLQLLVLPVFFVVLITWAVLFLQFWKRKNAALLIRWQVNYAPGTGPEYKYLEKGENLFRSPSELMKKQGPDKITEKELYQREEWSGRLRRFRNDFVVILSIICLQLPLELAYAHTYEVIGSDVLKFVLTAVYLLAIQYFTSFGGKISMTLVKHEKSKDLEYRADSLVYKVFGLYFMQSYVGLFYHAILHRNIMTLRQVLFQRVIFSEVINNLLENSLPYLKYNFKKLRVVRIRRKSQKEPSQSIPRVEKDYLKPAYSASIGEEVEDGLFDDFLELALQFGRIMMFACAFPLSFTFAALNNITEIRTDALKLLTMHKRPIPRPHATIGAWLNIFQFLIIMSICTNCILLACLYDKEGEWKISPGLAAILIMEHVLLVIKFGFSRIVPEEPAWVKADRMKNASHAQMMCSRQLLRSISGGRMTMKVGKHE</sequence>
<comment type="caution">
    <text evidence="1">The sequence shown here is derived from an EMBL/GenBank/DDBJ whole genome shotgun (WGS) entry which is preliminary data.</text>
</comment>
<protein>
    <submittedName>
        <fullName evidence="1">Uncharacterized protein</fullName>
    </submittedName>
</protein>